<dbReference type="KEGG" id="rsa:RSal33209_1811"/>
<dbReference type="STRING" id="288705.RSal33209_1811"/>
<protein>
    <submittedName>
        <fullName evidence="4">Proline iminopeptidase</fullName>
        <ecNumber evidence="4">3.4.11.5</ecNumber>
    </submittedName>
</protein>
<accession>A9WN22</accession>
<keyword evidence="2 4" id="KW-0378">Hydrolase</keyword>
<comment type="similarity">
    <text evidence="1">Belongs to the peptidase S33 family.</text>
</comment>
<dbReference type="PRINTS" id="PR00793">
    <property type="entry name" value="PROAMNOPTASE"/>
</dbReference>
<feature type="domain" description="AB hydrolase-1" evidence="3">
    <location>
        <begin position="45"/>
        <end position="244"/>
    </location>
</feature>
<evidence type="ECO:0000313" key="4">
    <source>
        <dbReference type="EMBL" id="ABY23544.1"/>
    </source>
</evidence>
<dbReference type="Proteomes" id="UP000002007">
    <property type="component" value="Chromosome"/>
</dbReference>
<evidence type="ECO:0000256" key="2">
    <source>
        <dbReference type="ARBA" id="ARBA00022801"/>
    </source>
</evidence>
<keyword evidence="4" id="KW-0031">Aminopeptidase</keyword>
<evidence type="ECO:0000259" key="3">
    <source>
        <dbReference type="Pfam" id="PF00561"/>
    </source>
</evidence>
<dbReference type="AlphaFoldDB" id="A9WN22"/>
<dbReference type="InterPro" id="IPR029058">
    <property type="entry name" value="AB_hydrolase_fold"/>
</dbReference>
<dbReference type="Gene3D" id="3.40.50.1820">
    <property type="entry name" value="alpha/beta hydrolase"/>
    <property type="match status" value="1"/>
</dbReference>
<name>A9WN22_RENSM</name>
<dbReference type="InterPro" id="IPR051601">
    <property type="entry name" value="Serine_prot/Carboxylest_S33"/>
</dbReference>
<sequence length="424" mass="47157">MNGAYVTEHSVSVPLDWAAPQQSETIEIFASEFCSVPQAKLDLPILLYLQGGPSGQGPRPATISGWLQSALKTHRVVCLDQRGTGRSHRIDGVRMAAFSDGELAADFLSKFGADSIIRDAEYLRQQCFDGRKWSTLGQSYGGFLTLSYLSFAPEALQACLVAGGLPSLTPSAAEVYRRTYPRTRTKNAQFQQRYPQDLELIAEIANLLEDKEVRLPDGDQLTVRRFQSLGLDFGMKPGFERLHWLLDDAFGSSRKQLSESFLEAVQVRTSFRSNPLFAVLQENIYGHGLNGPSSWAAQTEHELHPDFAEDQRPLLFTGEMIFPWMFQEIAALVPFQPAVEALANRAQHPEIYDVQRLASNEVPLAAVVYFDDMYVDSGLQLETAAKVANSQTWVTNEFEHDGIAADGVFERLNEMINNTGGIDL</sequence>
<keyword evidence="4" id="KW-0645">Protease</keyword>
<gene>
    <name evidence="4" type="ordered locus">RSal33209_1811</name>
</gene>
<dbReference type="EC" id="3.4.11.5" evidence="4"/>
<proteinExistence type="inferred from homology"/>
<dbReference type="SUPFAM" id="SSF53474">
    <property type="entry name" value="alpha/beta-Hydrolases"/>
    <property type="match status" value="1"/>
</dbReference>
<dbReference type="InterPro" id="IPR000073">
    <property type="entry name" value="AB_hydrolase_1"/>
</dbReference>
<reference evidence="5" key="1">
    <citation type="journal article" date="2008" name="J. Bacteriol.">
        <title>Genome sequence of the fish pathogen Renibacterium salmoninarum suggests reductive evolution away from an environmental Arthrobacter ancestor.</title>
        <authorList>
            <person name="Wiens G.D."/>
            <person name="Rockey D.D."/>
            <person name="Wu Z."/>
            <person name="Chang J."/>
            <person name="Levy R."/>
            <person name="Crane S."/>
            <person name="Chen D.S."/>
            <person name="Capri G.R."/>
            <person name="Burnett J.R."/>
            <person name="Sudheesh P.S."/>
            <person name="Schipma M.J."/>
            <person name="Burd H."/>
            <person name="Bhattacharyya A."/>
            <person name="Rhodes L.D."/>
            <person name="Kaul R."/>
            <person name="Strom M.S."/>
        </authorList>
    </citation>
    <scope>NUCLEOTIDE SEQUENCE [LARGE SCALE GENOMIC DNA]</scope>
    <source>
        <strain evidence="5">ATCC 33209 / DSM 20767 / JCM 11484 / NBRC 15589 / NCIMB 2235</strain>
    </source>
</reference>
<dbReference type="PANTHER" id="PTHR43248:SF2">
    <property type="entry name" value="PROLYL AMINOPEPTIDASE"/>
    <property type="match status" value="1"/>
</dbReference>
<dbReference type="HOGENOM" id="CLU_024518_2_0_11"/>
<dbReference type="GO" id="GO:0004177">
    <property type="term" value="F:aminopeptidase activity"/>
    <property type="evidence" value="ECO:0007669"/>
    <property type="project" value="UniProtKB-KW"/>
</dbReference>
<dbReference type="Pfam" id="PF00561">
    <property type="entry name" value="Abhydrolase_1"/>
    <property type="match status" value="1"/>
</dbReference>
<evidence type="ECO:0000256" key="1">
    <source>
        <dbReference type="ARBA" id="ARBA00010088"/>
    </source>
</evidence>
<organism evidence="4 5">
    <name type="scientific">Renibacterium salmoninarum (strain ATCC 33209 / DSM 20767 / JCM 11484 / NBRC 15589 / NCIMB 2235)</name>
    <dbReference type="NCBI Taxonomy" id="288705"/>
    <lineage>
        <taxon>Bacteria</taxon>
        <taxon>Bacillati</taxon>
        <taxon>Actinomycetota</taxon>
        <taxon>Actinomycetes</taxon>
        <taxon>Micrococcales</taxon>
        <taxon>Micrococcaceae</taxon>
        <taxon>Renibacterium</taxon>
    </lineage>
</organism>
<dbReference type="InterPro" id="IPR002410">
    <property type="entry name" value="Peptidase_S33"/>
</dbReference>
<dbReference type="PANTHER" id="PTHR43248">
    <property type="entry name" value="2-SUCCINYL-6-HYDROXY-2,4-CYCLOHEXADIENE-1-CARBOXYLATE SYNTHASE"/>
    <property type="match status" value="1"/>
</dbReference>
<keyword evidence="5" id="KW-1185">Reference proteome</keyword>
<evidence type="ECO:0000313" key="5">
    <source>
        <dbReference type="Proteomes" id="UP000002007"/>
    </source>
</evidence>
<dbReference type="eggNOG" id="COG1506">
    <property type="taxonomic scope" value="Bacteria"/>
</dbReference>
<dbReference type="GO" id="GO:0006508">
    <property type="term" value="P:proteolysis"/>
    <property type="evidence" value="ECO:0007669"/>
    <property type="project" value="InterPro"/>
</dbReference>
<dbReference type="EMBL" id="CP000910">
    <property type="protein sequence ID" value="ABY23544.1"/>
    <property type="molecule type" value="Genomic_DNA"/>
</dbReference>
<dbReference type="ESTHER" id="rensm-a9wn22">
    <property type="family name" value="Proline_iminopeptidase"/>
</dbReference>